<sequence>MDDDPSFRSAAKLSPDTLNSVARLRLSPSRLRYSAAAAATAHGWLRKEGRRRGARRLRYFVLAPGGVLANHRRPGGEPTSALCLRGARTTGGGASVTLFASSDEEYDAWLVALTAATVPPGAGIEAFYKVEGPIGKGVQSAVYLGCDLVTQAAVAIKVVERPTDPLQVAYLEREMAIVSRLSHPHIVSTLDIFRTPERVYFVQEYMGGNELYDFIAEQDNFSEAEAAHALRDVLSGIAYLHDADLAHRDIKLENILCANRHAPLAVKIADFGFTCAVRGDAQDLHALVGTSFYLAPELIAGTGYGRAADCWAVGVTMYLCLSGHFPYGGEPEEYYEQVLEDPVYFPEEDWATITPAAKHLIRRLMDKDPAKRATAAEALAHPASSFSWLRRVGRGGGEPRGLPPAVVAPVE</sequence>
<keyword evidence="2" id="KW-1185">Reference proteome</keyword>
<name>A0ACC3C361_PYRYE</name>
<reference evidence="1" key="1">
    <citation type="submission" date="2019-11" db="EMBL/GenBank/DDBJ databases">
        <title>Nori genome reveals adaptations in red seaweeds to the harsh intertidal environment.</title>
        <authorList>
            <person name="Wang D."/>
            <person name="Mao Y."/>
        </authorList>
    </citation>
    <scope>NUCLEOTIDE SEQUENCE</scope>
    <source>
        <tissue evidence="1">Gametophyte</tissue>
    </source>
</reference>
<dbReference type="EMBL" id="CM020619">
    <property type="protein sequence ID" value="KAK1864399.1"/>
    <property type="molecule type" value="Genomic_DNA"/>
</dbReference>
<comment type="caution">
    <text evidence="1">The sequence shown here is derived from an EMBL/GenBank/DDBJ whole genome shotgun (WGS) entry which is preliminary data.</text>
</comment>
<organism evidence="1 2">
    <name type="scientific">Pyropia yezoensis</name>
    <name type="common">Susabi-nori</name>
    <name type="synonym">Porphyra yezoensis</name>
    <dbReference type="NCBI Taxonomy" id="2788"/>
    <lineage>
        <taxon>Eukaryota</taxon>
        <taxon>Rhodophyta</taxon>
        <taxon>Bangiophyceae</taxon>
        <taxon>Bangiales</taxon>
        <taxon>Bangiaceae</taxon>
        <taxon>Pyropia</taxon>
    </lineage>
</organism>
<dbReference type="Proteomes" id="UP000798662">
    <property type="component" value="Chromosome 2"/>
</dbReference>
<protein>
    <submittedName>
        <fullName evidence="1">Uncharacterized protein</fullName>
    </submittedName>
</protein>
<accession>A0ACC3C361</accession>
<gene>
    <name evidence="1" type="ORF">I4F81_006947</name>
</gene>
<proteinExistence type="predicted"/>
<evidence type="ECO:0000313" key="1">
    <source>
        <dbReference type="EMBL" id="KAK1864399.1"/>
    </source>
</evidence>
<evidence type="ECO:0000313" key="2">
    <source>
        <dbReference type="Proteomes" id="UP000798662"/>
    </source>
</evidence>